<organism evidence="4 5">
    <name type="scientific">Rhizobium subbaraonis</name>
    <dbReference type="NCBI Taxonomy" id="908946"/>
    <lineage>
        <taxon>Bacteria</taxon>
        <taxon>Pseudomonadati</taxon>
        <taxon>Pseudomonadota</taxon>
        <taxon>Alphaproteobacteria</taxon>
        <taxon>Hyphomicrobiales</taxon>
        <taxon>Rhizobiaceae</taxon>
        <taxon>Rhizobium/Agrobacterium group</taxon>
        <taxon>Rhizobium</taxon>
    </lineage>
</organism>
<evidence type="ECO:0000256" key="1">
    <source>
        <dbReference type="ARBA" id="ARBA00022729"/>
    </source>
</evidence>
<evidence type="ECO:0000256" key="2">
    <source>
        <dbReference type="SAM" id="MobiDB-lite"/>
    </source>
</evidence>
<dbReference type="AlphaFoldDB" id="A0A285U296"/>
<dbReference type="RefSeq" id="WP_097136300.1">
    <property type="nucleotide sequence ID" value="NZ_OBQD01000002.1"/>
</dbReference>
<dbReference type="Pfam" id="PF13343">
    <property type="entry name" value="SBP_bac_6"/>
    <property type="match status" value="1"/>
</dbReference>
<evidence type="ECO:0000313" key="5">
    <source>
        <dbReference type="Proteomes" id="UP000219167"/>
    </source>
</evidence>
<dbReference type="OrthoDB" id="9766989at2"/>
<dbReference type="SUPFAM" id="SSF53850">
    <property type="entry name" value="Periplasmic binding protein-like II"/>
    <property type="match status" value="1"/>
</dbReference>
<dbReference type="EMBL" id="OBQD01000002">
    <property type="protein sequence ID" value="SOC35833.1"/>
    <property type="molecule type" value="Genomic_DNA"/>
</dbReference>
<dbReference type="GO" id="GO:0030976">
    <property type="term" value="F:thiamine pyrophosphate binding"/>
    <property type="evidence" value="ECO:0007669"/>
    <property type="project" value="TreeGrafter"/>
</dbReference>
<protein>
    <submittedName>
        <fullName evidence="4">Putative spermidine/putrescine transport system substrate-binding protein</fullName>
    </submittedName>
</protein>
<feature type="region of interest" description="Disordered" evidence="2">
    <location>
        <begin position="375"/>
        <end position="409"/>
    </location>
</feature>
<reference evidence="4 5" key="1">
    <citation type="submission" date="2017-08" db="EMBL/GenBank/DDBJ databases">
        <authorList>
            <person name="de Groot N.N."/>
        </authorList>
    </citation>
    <scope>NUCLEOTIDE SEQUENCE [LARGE SCALE GENOMIC DNA]</scope>
    <source>
        <strain evidence="4 5">JC85</strain>
    </source>
</reference>
<accession>A0A285U296</accession>
<dbReference type="PANTHER" id="PTHR30006:SF2">
    <property type="entry name" value="ABC TRANSPORTER SUBSTRATE-BINDING PROTEIN"/>
    <property type="match status" value="1"/>
</dbReference>
<dbReference type="Proteomes" id="UP000219167">
    <property type="component" value="Unassembled WGS sequence"/>
</dbReference>
<name>A0A285U296_9HYPH</name>
<dbReference type="Gene3D" id="3.40.190.10">
    <property type="entry name" value="Periplasmic binding protein-like II"/>
    <property type="match status" value="2"/>
</dbReference>
<evidence type="ECO:0000256" key="3">
    <source>
        <dbReference type="SAM" id="SignalP"/>
    </source>
</evidence>
<evidence type="ECO:0000313" key="4">
    <source>
        <dbReference type="EMBL" id="SOC35833.1"/>
    </source>
</evidence>
<proteinExistence type="predicted"/>
<dbReference type="GO" id="GO:0030288">
    <property type="term" value="C:outer membrane-bounded periplasmic space"/>
    <property type="evidence" value="ECO:0007669"/>
    <property type="project" value="TreeGrafter"/>
</dbReference>
<feature type="region of interest" description="Disordered" evidence="2">
    <location>
        <begin position="328"/>
        <end position="347"/>
    </location>
</feature>
<sequence length="409" mass="44154">MRRLLAATGILATSAFLLLASTIIAAAAPPDELVAAAQKEGRLAVIALPRDWCNYGRIIDGFKARYGLAVDELQPEASSETELETIRASRGNGDPIVPDVIDVGLSFAEAAKQEGLLQPYKVSTWDSIPDAAKDANGYWYGDYYGLLAFEVNADRVARLPVDWPDLASPEFRNAIGIAGAPGSNQTIQTVLAAGLSATNGRIEEAAQRGLEFFAELNRRGNLLPMIGNAETLADGRTPVLIRWDHLALGDRDALAGKTRIAVVRPRTGIVAGIYAQAISAYARRPNAARLWMEYLYSDEVQLILLSGRCHPIRLGALLRDRKVPANLLQDLPSPESDGKGGRAEPVFPTVEEQRRARDIILKGWDGIVGVTIECRPPEEPDPGPISGQRAPIQAADASRQCLPPSQTVQ</sequence>
<feature type="signal peptide" evidence="3">
    <location>
        <begin position="1"/>
        <end position="27"/>
    </location>
</feature>
<dbReference type="GO" id="GO:0030975">
    <property type="term" value="F:thiamine binding"/>
    <property type="evidence" value="ECO:0007669"/>
    <property type="project" value="TreeGrafter"/>
</dbReference>
<dbReference type="GO" id="GO:0015888">
    <property type="term" value="P:thiamine transport"/>
    <property type="evidence" value="ECO:0007669"/>
    <property type="project" value="TreeGrafter"/>
</dbReference>
<gene>
    <name evidence="4" type="ORF">SAMN05892877_102169</name>
</gene>
<keyword evidence="1 3" id="KW-0732">Signal</keyword>
<keyword evidence="5" id="KW-1185">Reference proteome</keyword>
<dbReference type="PANTHER" id="PTHR30006">
    <property type="entry name" value="THIAMINE-BINDING PERIPLASMIC PROTEIN-RELATED"/>
    <property type="match status" value="1"/>
</dbReference>
<feature type="chain" id="PRO_5013058046" evidence="3">
    <location>
        <begin position="28"/>
        <end position="409"/>
    </location>
</feature>